<dbReference type="Pfam" id="PF00497">
    <property type="entry name" value="SBP_bac_3"/>
    <property type="match status" value="1"/>
</dbReference>
<evidence type="ECO:0000259" key="3">
    <source>
        <dbReference type="SMART" id="SM00062"/>
    </source>
</evidence>
<dbReference type="RefSeq" id="WP_206502705.1">
    <property type="nucleotide sequence ID" value="NZ_CP031423.1"/>
</dbReference>
<dbReference type="EMBL" id="CP031423">
    <property type="protein sequence ID" value="AZS35625.1"/>
    <property type="molecule type" value="Genomic_DNA"/>
</dbReference>
<dbReference type="Gene3D" id="3.40.190.10">
    <property type="entry name" value="Periplasmic binding protein-like II"/>
    <property type="match status" value="2"/>
</dbReference>
<dbReference type="SUPFAM" id="SSF53850">
    <property type="entry name" value="Periplasmic binding protein-like II"/>
    <property type="match status" value="1"/>
</dbReference>
<dbReference type="SMART" id="SM00062">
    <property type="entry name" value="PBPb"/>
    <property type="match status" value="1"/>
</dbReference>
<dbReference type="PANTHER" id="PTHR35936">
    <property type="entry name" value="MEMBRANE-BOUND LYTIC MUREIN TRANSGLYCOSYLASE F"/>
    <property type="match status" value="1"/>
</dbReference>
<dbReference type="PANTHER" id="PTHR35936:SF17">
    <property type="entry name" value="ARGININE-BINDING EXTRACELLULAR PROTEIN ARTP"/>
    <property type="match status" value="1"/>
</dbReference>
<evidence type="ECO:0000313" key="4">
    <source>
        <dbReference type="EMBL" id="AZS35625.1"/>
    </source>
</evidence>
<dbReference type="InterPro" id="IPR001638">
    <property type="entry name" value="Solute-binding_3/MltF_N"/>
</dbReference>
<organism evidence="4 5">
    <name type="scientific">Microbacterium lemovicicum</name>
    <dbReference type="NCBI Taxonomy" id="1072463"/>
    <lineage>
        <taxon>Bacteria</taxon>
        <taxon>Bacillati</taxon>
        <taxon>Actinomycetota</taxon>
        <taxon>Actinomycetes</taxon>
        <taxon>Micrococcales</taxon>
        <taxon>Microbacteriaceae</taxon>
        <taxon>Microbacterium</taxon>
    </lineage>
</organism>
<proteinExistence type="predicted"/>
<feature type="chain" id="PRO_5038742501" evidence="2">
    <location>
        <begin position="26"/>
        <end position="301"/>
    </location>
</feature>
<evidence type="ECO:0000313" key="5">
    <source>
        <dbReference type="Proteomes" id="UP000276888"/>
    </source>
</evidence>
<dbReference type="AlphaFoldDB" id="A0A3Q9IXP6"/>
<accession>A0A3Q9IXP6</accession>
<evidence type="ECO:0000256" key="2">
    <source>
        <dbReference type="SAM" id="SignalP"/>
    </source>
</evidence>
<keyword evidence="5" id="KW-1185">Reference proteome</keyword>
<feature type="signal peptide" evidence="2">
    <location>
        <begin position="1"/>
        <end position="25"/>
    </location>
</feature>
<evidence type="ECO:0000256" key="1">
    <source>
        <dbReference type="ARBA" id="ARBA00022729"/>
    </source>
</evidence>
<keyword evidence="1 2" id="KW-0732">Signal</keyword>
<dbReference type="KEGG" id="mlv:CVS47_00217"/>
<name>A0A3Q9IXP6_9MICO</name>
<gene>
    <name evidence="4" type="primary">glnH_1</name>
    <name evidence="4" type="ORF">CVS47_00217</name>
</gene>
<protein>
    <submittedName>
        <fullName evidence="4">Glutamine-binding periplasmic protein</fullName>
    </submittedName>
</protein>
<sequence length="301" mass="30892">MKLARLAPIALLASAALLLSGCVNNAPATPAGSAAASGGAASVTKDDAAAAKLPEEVVSAGKLVIGTDATYAPNEFKDAAGNPVGWEIELADAMAAKLGLTTEYNIAKFDNIIPSITGGKYDVGLSSFFDTKERQQQVDMIDYYTAGIQWAALAGKTIDPDDACGLKLAVQNGTTEALDDGPAKSDACVAAGKEPIQLLGYDTQDDATAAVTLGRADAMSADSPVTQYAVAQSGGKLETQGDVYSVFLYGMPIAKDRGTLGEALQAALQSLMEDGTYTAILEKWGVEQGAIDAIDINGATE</sequence>
<reference evidence="4 5" key="1">
    <citation type="submission" date="2018-08" db="EMBL/GenBank/DDBJ databases">
        <title>Microbacterium lemovicicum sp. nov., a bacterium isolated from a natural uranium-rich soil.</title>
        <authorList>
            <person name="ORTET P."/>
        </authorList>
    </citation>
    <scope>NUCLEOTIDE SEQUENCE [LARGE SCALE GENOMIC DNA]</scope>
    <source>
        <strain evidence="4 5">Viu22</strain>
    </source>
</reference>
<dbReference type="PROSITE" id="PS51257">
    <property type="entry name" value="PROKAR_LIPOPROTEIN"/>
    <property type="match status" value="1"/>
</dbReference>
<feature type="domain" description="Solute-binding protein family 3/N-terminal" evidence="3">
    <location>
        <begin position="62"/>
        <end position="288"/>
    </location>
</feature>
<dbReference type="CDD" id="cd01004">
    <property type="entry name" value="PBP2_MidA_like"/>
    <property type="match status" value="1"/>
</dbReference>
<dbReference type="Proteomes" id="UP000276888">
    <property type="component" value="Chromosome"/>
</dbReference>